<evidence type="ECO:0000256" key="1">
    <source>
        <dbReference type="SAM" id="MobiDB-lite"/>
    </source>
</evidence>
<reference evidence="4" key="1">
    <citation type="journal article" date="2019" name="Nat. Commun.">
        <title>The genome of broomcorn millet.</title>
        <authorList>
            <person name="Zou C."/>
            <person name="Miki D."/>
            <person name="Li D."/>
            <person name="Tang Q."/>
            <person name="Xiao L."/>
            <person name="Rajput S."/>
            <person name="Deng P."/>
            <person name="Jia W."/>
            <person name="Huang R."/>
            <person name="Zhang M."/>
            <person name="Sun Y."/>
            <person name="Hu J."/>
            <person name="Fu X."/>
            <person name="Schnable P.S."/>
            <person name="Li F."/>
            <person name="Zhang H."/>
            <person name="Feng B."/>
            <person name="Zhu X."/>
            <person name="Liu R."/>
            <person name="Schnable J.C."/>
            <person name="Zhu J.-K."/>
            <person name="Zhang H."/>
        </authorList>
    </citation>
    <scope>NUCLEOTIDE SEQUENCE [LARGE SCALE GENOMIC DNA]</scope>
</reference>
<feature type="region of interest" description="Disordered" evidence="1">
    <location>
        <begin position="417"/>
        <end position="462"/>
    </location>
</feature>
<evidence type="ECO:0000259" key="2">
    <source>
        <dbReference type="Pfam" id="PF26133"/>
    </source>
</evidence>
<name>A0A3L6QBS5_PANMI</name>
<dbReference type="Proteomes" id="UP000275267">
    <property type="component" value="Unassembled WGS sequence"/>
</dbReference>
<comment type="caution">
    <text evidence="3">The sequence shown here is derived from an EMBL/GenBank/DDBJ whole genome shotgun (WGS) entry which is preliminary data.</text>
</comment>
<evidence type="ECO:0000313" key="4">
    <source>
        <dbReference type="Proteomes" id="UP000275267"/>
    </source>
</evidence>
<dbReference type="EMBL" id="PQIB02000013">
    <property type="protein sequence ID" value="RLM75701.1"/>
    <property type="molecule type" value="Genomic_DNA"/>
</dbReference>
<protein>
    <submittedName>
        <fullName evidence="3">Transposon protein, putative, CACTA, En/Spm sub-class</fullName>
    </submittedName>
</protein>
<proteinExistence type="predicted"/>
<evidence type="ECO:0000313" key="3">
    <source>
        <dbReference type="EMBL" id="RLM75701.1"/>
    </source>
</evidence>
<organism evidence="3 4">
    <name type="scientific">Panicum miliaceum</name>
    <name type="common">Proso millet</name>
    <name type="synonym">Broomcorn millet</name>
    <dbReference type="NCBI Taxonomy" id="4540"/>
    <lineage>
        <taxon>Eukaryota</taxon>
        <taxon>Viridiplantae</taxon>
        <taxon>Streptophyta</taxon>
        <taxon>Embryophyta</taxon>
        <taxon>Tracheophyta</taxon>
        <taxon>Spermatophyta</taxon>
        <taxon>Magnoliopsida</taxon>
        <taxon>Liliopsida</taxon>
        <taxon>Poales</taxon>
        <taxon>Poaceae</taxon>
        <taxon>PACMAD clade</taxon>
        <taxon>Panicoideae</taxon>
        <taxon>Panicodae</taxon>
        <taxon>Paniceae</taxon>
        <taxon>Panicinae</taxon>
        <taxon>Panicum</taxon>
        <taxon>Panicum sect. Panicum</taxon>
    </lineage>
</organism>
<dbReference type="InterPro" id="IPR058352">
    <property type="entry name" value="DUF8039"/>
</dbReference>
<keyword evidence="4" id="KW-1185">Reference proteome</keyword>
<gene>
    <name evidence="3" type="ORF">C2845_PM15G01550</name>
</gene>
<dbReference type="OrthoDB" id="676990at2759"/>
<sequence>MLWTKLKDMFTFSEGVDEEIVKRCGLRKMALAFSTFKKKLFAKYVKKDKEPNWDDLPQVKPYWEDFKQYKLSEDAQELSEKDKVNASNKKYNHHLGSAGYKKAIRKWQKMEQDHMDRDIQPVTWDWPERSKWWLFANGVTLNQEDGYLVVPQPMEEVARDLVTAIEQAREGTFHPQRENYELTRALKNPEHPGRARSIGVVPWKVTWAGDSSYKTHRKSKAEKDNKIHALQEEMKRTVASLQSEMDARVNAAVQLALSQQRADNCGSQAQADVVISPTSQRRSSCASTAAPDVAPKHPEIQAAVEEHQRYPVDDITIPTACELHVRAKNIFVHVAYGSALPVNPGSTIYGMPIPPGYSTVTVEQIVGNNGDNEKVELNFVGGDVEKRLGHALHGVVLWRKADIKHIGNIAALVDPLPDAINDDRDPSPEPPSPSSPPRQRARITLTPPAPEKGKKKTSSLPLVGPIDKKWKRVGKIIGPQKKLAYEMTDEEMTAEVDHQVKEHFKPKVLEKRVPVDPEVAAKVCACLNNPPAPKKLPSDYDRMLIKAQQKNQKKCGKTVPQLGLQQKVLEPLLVLREEDQQEAEFL</sequence>
<dbReference type="PANTHER" id="PTHR33018:SF34">
    <property type="entry name" value="OS02G0472350 PROTEIN"/>
    <property type="match status" value="1"/>
</dbReference>
<feature type="domain" description="DUF8039" evidence="2">
    <location>
        <begin position="310"/>
        <end position="404"/>
    </location>
</feature>
<accession>A0A3L6QBS5</accession>
<dbReference type="PANTHER" id="PTHR33018">
    <property type="entry name" value="OS10G0338966 PROTEIN-RELATED"/>
    <property type="match status" value="1"/>
</dbReference>
<dbReference type="AlphaFoldDB" id="A0A3L6QBS5"/>
<dbReference type="Pfam" id="PF26133">
    <property type="entry name" value="DUF8039"/>
    <property type="match status" value="1"/>
</dbReference>